<evidence type="ECO:0000313" key="3">
    <source>
        <dbReference type="Proteomes" id="UP001263246"/>
    </source>
</evidence>
<evidence type="ECO:0000313" key="1">
    <source>
        <dbReference type="EMBL" id="MDU8689478.1"/>
    </source>
</evidence>
<dbReference type="AlphaFoldDB" id="A0AB35Y9R1"/>
<keyword evidence="3" id="KW-1185">Reference proteome</keyword>
<reference evidence="2" key="2">
    <citation type="submission" date="2024-03" db="EMBL/GenBank/DDBJ databases">
        <authorList>
            <person name="Plomp N."/>
            <person name="Harmsen H.J."/>
        </authorList>
    </citation>
    <scope>NUCLEOTIDE SEQUENCE</scope>
    <source>
        <strain evidence="2">HTF-128</strain>
    </source>
</reference>
<dbReference type="Proteomes" id="UP001263246">
    <property type="component" value="Unassembled WGS sequence"/>
</dbReference>
<reference evidence="1 3" key="1">
    <citation type="submission" date="2023-10" db="EMBL/GenBank/DDBJ databases">
        <title>Host Genetic Regulation of Human Gut Microbial Structural Variation.</title>
        <authorList>
            <person name="Harmsen H.J.M."/>
        </authorList>
    </citation>
    <scope>NUCLEOTIDE SEQUENCE [LARGE SCALE GENOMIC DNA]</scope>
    <source>
        <strain evidence="1 3">HTF-F</strain>
    </source>
</reference>
<name>A0AB35Y9R1_9FIRM</name>
<evidence type="ECO:0000313" key="4">
    <source>
        <dbReference type="Proteomes" id="UP001373196"/>
    </source>
</evidence>
<evidence type="ECO:0000313" key="2">
    <source>
        <dbReference type="EMBL" id="MEJ5196080.1"/>
    </source>
</evidence>
<proteinExistence type="predicted"/>
<dbReference type="EMBL" id="JBBFGL010000006">
    <property type="protein sequence ID" value="MEJ5196080.1"/>
    <property type="molecule type" value="Genomic_DNA"/>
</dbReference>
<gene>
    <name evidence="1" type="ORF">RX402_12150</name>
    <name evidence="2" type="ORF">WF834_07795</name>
</gene>
<protein>
    <submittedName>
        <fullName evidence="2">Uncharacterized protein</fullName>
    </submittedName>
</protein>
<dbReference type="RefSeq" id="WP_249238002.1">
    <property type="nucleotide sequence ID" value="NZ_CP094473.1"/>
</dbReference>
<comment type="caution">
    <text evidence="2">The sequence shown here is derived from an EMBL/GenBank/DDBJ whole genome shotgun (WGS) entry which is preliminary data.</text>
</comment>
<accession>A0AB35Y9R1</accession>
<organism evidence="2 4">
    <name type="scientific">Faecalibacterium wellingii</name>
    <dbReference type="NCBI Taxonomy" id="2929491"/>
    <lineage>
        <taxon>Bacteria</taxon>
        <taxon>Bacillati</taxon>
        <taxon>Bacillota</taxon>
        <taxon>Clostridia</taxon>
        <taxon>Eubacteriales</taxon>
        <taxon>Oscillospiraceae</taxon>
        <taxon>Faecalibacterium</taxon>
    </lineage>
</organism>
<dbReference type="Proteomes" id="UP001373196">
    <property type="component" value="Unassembled WGS sequence"/>
</dbReference>
<dbReference type="EMBL" id="JAWHPR010000007">
    <property type="protein sequence ID" value="MDU8689478.1"/>
    <property type="molecule type" value="Genomic_DNA"/>
</dbReference>
<sequence length="103" mass="12372">MTNEQRNKTRLALYRYGMRQRARNPVEHSWCAAIEESLTYYRQHDPLRADLFELRYVQHRTEDDVMDRLHIGRTTYKKAQQDLLSTVAVYAAERGVFYRETDS</sequence>